<sequence>MRPRVRTGPTIRSPLMRAIKGVDRHMGLHAPYGSHAVEGMPRAATETRGESVRLIPWKTLPVVLMLSCAPALAVNVAPATDVSAQIFINASQLDRGDVTSADEDPALDLKRTFITLDHRFNQNWSAQVTTDVQWLRNDDPSDVWLRHAYLQRSFGKGRWLRLGNAPTAWIQQESMREGYRYIDAGLIARTKMGAPADYGAHVQYVRGDFTYAASIVTGAGFQRPRLGKRADVEMRLGWTPGKRLELAVGGYRGTRAQDAGHKPREHTARRWNAMASWVGERGRIGGQYFHADNWTRVTKPGDDDQRGWSAWASHQITPRYALFTRHDMTRMSLDIDPRMQERYHVIGVEWKPNRHLRLAAVGKRVLQEMANVRIESHEAGLWTQLAF</sequence>
<name>A0ABS8LLR5_XANEU</name>
<evidence type="ECO:0000313" key="2">
    <source>
        <dbReference type="Proteomes" id="UP001430605"/>
    </source>
</evidence>
<dbReference type="SUPFAM" id="SSF56935">
    <property type="entry name" value="Porins"/>
    <property type="match status" value="1"/>
</dbReference>
<organism evidence="1 2">
    <name type="scientific">Xanthomonas euvesicatoria pv. euvesicatoria</name>
    <dbReference type="NCBI Taxonomy" id="2753541"/>
    <lineage>
        <taxon>Bacteria</taxon>
        <taxon>Pseudomonadati</taxon>
        <taxon>Pseudomonadota</taxon>
        <taxon>Gammaproteobacteria</taxon>
        <taxon>Lysobacterales</taxon>
        <taxon>Lysobacteraceae</taxon>
        <taxon>Xanthomonas</taxon>
    </lineage>
</organism>
<evidence type="ECO:0008006" key="3">
    <source>
        <dbReference type="Google" id="ProtNLM"/>
    </source>
</evidence>
<proteinExistence type="predicted"/>
<keyword evidence="2" id="KW-1185">Reference proteome</keyword>
<reference evidence="1" key="1">
    <citation type="submission" date="2021-11" db="EMBL/GenBank/DDBJ databases">
        <title>Genome resources and taxonomic validation of 89 Xanthomonas strains.</title>
        <authorList>
            <person name="Tambong J.T."/>
        </authorList>
    </citation>
    <scope>NUCLEOTIDE SEQUENCE</scope>
    <source>
        <strain evidence="1">Xv 72</strain>
    </source>
</reference>
<dbReference type="InterPro" id="IPR023614">
    <property type="entry name" value="Porin_dom_sf"/>
</dbReference>
<dbReference type="EMBL" id="JAJIUS010000053">
    <property type="protein sequence ID" value="MCC8635303.1"/>
    <property type="molecule type" value="Genomic_DNA"/>
</dbReference>
<comment type="caution">
    <text evidence="1">The sequence shown here is derived from an EMBL/GenBank/DDBJ whole genome shotgun (WGS) entry which is preliminary data.</text>
</comment>
<gene>
    <name evidence="1" type="ORF">LN463_09965</name>
</gene>
<dbReference type="Gene3D" id="2.40.160.10">
    <property type="entry name" value="Porin"/>
    <property type="match status" value="1"/>
</dbReference>
<accession>A0ABS8LLR5</accession>
<dbReference type="RefSeq" id="WP_228972441.1">
    <property type="nucleotide sequence ID" value="NZ_JAJIUE010000123.1"/>
</dbReference>
<evidence type="ECO:0000313" key="1">
    <source>
        <dbReference type="EMBL" id="MCC8635303.1"/>
    </source>
</evidence>
<protein>
    <recommendedName>
        <fullName evidence="3">Porin</fullName>
    </recommendedName>
</protein>
<dbReference type="Proteomes" id="UP001430605">
    <property type="component" value="Unassembled WGS sequence"/>
</dbReference>